<dbReference type="NCBIfam" id="NF033947">
    <property type="entry name" value="PEP-cistern"/>
    <property type="match status" value="1"/>
</dbReference>
<name>A0A7C3R3W9_9BACT</name>
<evidence type="ECO:0000313" key="2">
    <source>
        <dbReference type="EMBL" id="HFT92837.1"/>
    </source>
</evidence>
<feature type="chain" id="PRO_5028437608" description="PEP-CTERM protein-sorting domain-containing protein" evidence="1">
    <location>
        <begin position="27"/>
        <end position="232"/>
    </location>
</feature>
<reference evidence="2" key="1">
    <citation type="journal article" date="2020" name="mSystems">
        <title>Genome- and Community-Level Interaction Insights into Carbon Utilization and Element Cycling Functions of Hydrothermarchaeota in Hydrothermal Sediment.</title>
        <authorList>
            <person name="Zhou Z."/>
            <person name="Liu Y."/>
            <person name="Xu W."/>
            <person name="Pan J."/>
            <person name="Luo Z.H."/>
            <person name="Li M."/>
        </authorList>
    </citation>
    <scope>NUCLEOTIDE SEQUENCE [LARGE SCALE GENOMIC DNA]</scope>
    <source>
        <strain evidence="2">SpSt-902</strain>
    </source>
</reference>
<evidence type="ECO:0000256" key="1">
    <source>
        <dbReference type="SAM" id="SignalP"/>
    </source>
</evidence>
<sequence>MKNPLANLFFTAVLGGLLLLPAPVRASTSIDITAGDVGDTYTINWLDPTGVTGISTNLSATGTFTVKSLTTSQLLLNVTVDNTTASSFQAAILSLRMTSSPSLSSKYQGSSSVFTGLSDPGNFPGGFKDINICVWAGSNCDGGNINNGLQSGSTTSFELALSTSSGNLLSTGVDLSQFPVKFQTQDGSFEFGGSNTTVPSTPEPSTLLLEGTGLMLILVLYRKAFARKILSF</sequence>
<gene>
    <name evidence="2" type="ORF">ENX03_02625</name>
</gene>
<accession>A0A7C3R3W9</accession>
<keyword evidence="1" id="KW-0732">Signal</keyword>
<protein>
    <recommendedName>
        <fullName evidence="3">PEP-CTERM protein-sorting domain-containing protein</fullName>
    </recommendedName>
</protein>
<comment type="caution">
    <text evidence="2">The sequence shown here is derived from an EMBL/GenBank/DDBJ whole genome shotgun (WGS) entry which is preliminary data.</text>
</comment>
<organism evidence="2">
    <name type="scientific">Leptospirillum ferriphilum</name>
    <dbReference type="NCBI Taxonomy" id="178606"/>
    <lineage>
        <taxon>Bacteria</taxon>
        <taxon>Pseudomonadati</taxon>
        <taxon>Nitrospirota</taxon>
        <taxon>Nitrospiria</taxon>
        <taxon>Nitrospirales</taxon>
        <taxon>Nitrospiraceae</taxon>
        <taxon>Leptospirillum</taxon>
    </lineage>
</organism>
<proteinExistence type="predicted"/>
<dbReference type="EMBL" id="DTMM01000056">
    <property type="protein sequence ID" value="HFT92837.1"/>
    <property type="molecule type" value="Genomic_DNA"/>
</dbReference>
<evidence type="ECO:0008006" key="3">
    <source>
        <dbReference type="Google" id="ProtNLM"/>
    </source>
</evidence>
<dbReference type="AlphaFoldDB" id="A0A7C3R3W9"/>
<feature type="signal peptide" evidence="1">
    <location>
        <begin position="1"/>
        <end position="26"/>
    </location>
</feature>